<dbReference type="Gene3D" id="3.40.50.300">
    <property type="entry name" value="P-loop containing nucleotide triphosphate hydrolases"/>
    <property type="match status" value="1"/>
</dbReference>
<comment type="subcellular location">
    <subcellularLocation>
        <location evidence="1">Cell membrane</location>
        <topology evidence="1">Multi-pass membrane protein</topology>
    </subcellularLocation>
</comment>
<feature type="transmembrane region" description="Helical" evidence="9">
    <location>
        <begin position="117"/>
        <end position="138"/>
    </location>
</feature>
<dbReference type="PROSITE" id="PS50893">
    <property type="entry name" value="ABC_TRANSPORTER_2"/>
    <property type="match status" value="1"/>
</dbReference>
<dbReference type="InterPro" id="IPR001851">
    <property type="entry name" value="ABC_transp_permease"/>
</dbReference>
<keyword evidence="12" id="KW-1185">Reference proteome</keyword>
<feature type="transmembrane region" description="Helical" evidence="9">
    <location>
        <begin position="33"/>
        <end position="52"/>
    </location>
</feature>
<dbReference type="GO" id="GO:0005886">
    <property type="term" value="C:plasma membrane"/>
    <property type="evidence" value="ECO:0007669"/>
    <property type="project" value="UniProtKB-SubCell"/>
</dbReference>
<evidence type="ECO:0000313" key="12">
    <source>
        <dbReference type="Proteomes" id="UP000198767"/>
    </source>
</evidence>
<evidence type="ECO:0000256" key="5">
    <source>
        <dbReference type="ARBA" id="ARBA00022741"/>
    </source>
</evidence>
<dbReference type="AlphaFoldDB" id="A0A1G5QJ53"/>
<keyword evidence="5" id="KW-0547">Nucleotide-binding</keyword>
<evidence type="ECO:0000259" key="10">
    <source>
        <dbReference type="PROSITE" id="PS50893"/>
    </source>
</evidence>
<feature type="domain" description="ABC transporter" evidence="10">
    <location>
        <begin position="333"/>
        <end position="575"/>
    </location>
</feature>
<dbReference type="SUPFAM" id="SSF52540">
    <property type="entry name" value="P-loop containing nucleoside triphosphate hydrolases"/>
    <property type="match status" value="1"/>
</dbReference>
<feature type="transmembrane region" description="Helical" evidence="9">
    <location>
        <begin position="59"/>
        <end position="75"/>
    </location>
</feature>
<feature type="transmembrane region" description="Helical" evidence="9">
    <location>
        <begin position="246"/>
        <end position="270"/>
    </location>
</feature>
<evidence type="ECO:0000256" key="1">
    <source>
        <dbReference type="ARBA" id="ARBA00004651"/>
    </source>
</evidence>
<evidence type="ECO:0000256" key="2">
    <source>
        <dbReference type="ARBA" id="ARBA00022448"/>
    </source>
</evidence>
<protein>
    <submittedName>
        <fullName evidence="11">Amino acid/amide ABC transporter membrane protein 2, HAAT family /amino acid/amide ABC transporter ATP-binding protein 1, HAAT family</fullName>
    </submittedName>
</protein>
<dbReference type="OrthoDB" id="9806149at2"/>
<dbReference type="RefSeq" id="WP_090218051.1">
    <property type="nucleotide sequence ID" value="NZ_FMWG01000004.1"/>
</dbReference>
<dbReference type="EMBL" id="FMWG01000004">
    <property type="protein sequence ID" value="SCZ61648.1"/>
    <property type="molecule type" value="Genomic_DNA"/>
</dbReference>
<name>A0A1G5QJ53_9RHOB</name>
<keyword evidence="8 9" id="KW-0472">Membrane</keyword>
<keyword evidence="2" id="KW-0813">Transport</keyword>
<dbReference type="GO" id="GO:0005524">
    <property type="term" value="F:ATP binding"/>
    <property type="evidence" value="ECO:0007669"/>
    <property type="project" value="UniProtKB-KW"/>
</dbReference>
<feature type="transmembrane region" description="Helical" evidence="9">
    <location>
        <begin position="205"/>
        <end position="226"/>
    </location>
</feature>
<evidence type="ECO:0000256" key="8">
    <source>
        <dbReference type="ARBA" id="ARBA00023136"/>
    </source>
</evidence>
<dbReference type="InterPro" id="IPR051120">
    <property type="entry name" value="ABC_AA/LPS_Transport"/>
</dbReference>
<evidence type="ECO:0000256" key="3">
    <source>
        <dbReference type="ARBA" id="ARBA00022475"/>
    </source>
</evidence>
<evidence type="ECO:0000313" key="11">
    <source>
        <dbReference type="EMBL" id="SCZ61648.1"/>
    </source>
</evidence>
<dbReference type="Pfam" id="PF02653">
    <property type="entry name" value="BPD_transp_2"/>
    <property type="match status" value="1"/>
</dbReference>
<evidence type="ECO:0000256" key="4">
    <source>
        <dbReference type="ARBA" id="ARBA00022692"/>
    </source>
</evidence>
<accession>A0A1G5QJ53</accession>
<evidence type="ECO:0000256" key="6">
    <source>
        <dbReference type="ARBA" id="ARBA00022840"/>
    </source>
</evidence>
<feature type="transmembrane region" description="Helical" evidence="9">
    <location>
        <begin position="282"/>
        <end position="300"/>
    </location>
</feature>
<evidence type="ECO:0000256" key="7">
    <source>
        <dbReference type="ARBA" id="ARBA00022989"/>
    </source>
</evidence>
<sequence>MRVADLSFPVVLALICAVPFTMGEFTAHQLGLFLLYGIVAQGIALCWGKVGILPLGQSLFFGLGAYLGGSALIAYETQPVVLYPALLGAILVPAALAGGIGFLVFRRQVGSGPYFSLITLALTMLAYQVALSTDWLTGGFNGLSGIPSLPGTDPWTNLYWVIVLALILSTTVLLWITRSPLGQLFQAVSENELRMSFLGYDTAKLKALAFAISAGLAGMAGALFAAQQGIVTPQSLSYLLAGELLIWTALGGRNSLIGPVVGAVLVGMLTSELRNTVQSWEIIMALLFIGTVLFAPRGLAGLTERFLAPFAQKTKTDRDDLRTVDRPLVPASLRFKDVNVSVGAVNILRGLTLDVKKTGLHCVIGPNGAGKTSAFNAMTGRLPVTGGQIHWKEREITNLPPHRVARLGIARKLQVPAIFPDMTIGQHIDIGLWSTGLTVSEMLGQRAFRRRNEILDVLHDLFPVLGDESKRAGSLSLGHRQVLEFALSVIARPNLVLLDEPCAGLSTEETAELTAAIRQICRKFEISALIIEHDFSVIESLSDHVYVLHQGAALSEGSLEDIRADTTVQAVYAGGRK</sequence>
<gene>
    <name evidence="11" type="ORF">SAMN04488118_104269</name>
</gene>
<dbReference type="InterPro" id="IPR003439">
    <property type="entry name" value="ABC_transporter-like_ATP-bd"/>
</dbReference>
<reference evidence="11 12" key="1">
    <citation type="submission" date="2016-10" db="EMBL/GenBank/DDBJ databases">
        <authorList>
            <person name="de Groot N.N."/>
        </authorList>
    </citation>
    <scope>NUCLEOTIDE SEQUENCE [LARGE SCALE GENOMIC DNA]</scope>
    <source>
        <strain evidence="11 12">U95</strain>
    </source>
</reference>
<dbReference type="InterPro" id="IPR027417">
    <property type="entry name" value="P-loop_NTPase"/>
</dbReference>
<feature type="transmembrane region" description="Helical" evidence="9">
    <location>
        <begin position="81"/>
        <end position="105"/>
    </location>
</feature>
<dbReference type="GO" id="GO:0015658">
    <property type="term" value="F:branched-chain amino acid transmembrane transporter activity"/>
    <property type="evidence" value="ECO:0007669"/>
    <property type="project" value="InterPro"/>
</dbReference>
<dbReference type="GO" id="GO:0016887">
    <property type="term" value="F:ATP hydrolysis activity"/>
    <property type="evidence" value="ECO:0007669"/>
    <property type="project" value="InterPro"/>
</dbReference>
<dbReference type="PANTHER" id="PTHR45772:SF8">
    <property type="entry name" value="HIGH-AFFINITY BRANCHED-CHAIN AMINO ACID TRANSPORT ATP-BINDING PROTEIN"/>
    <property type="match status" value="1"/>
</dbReference>
<dbReference type="PANTHER" id="PTHR45772">
    <property type="entry name" value="CONSERVED COMPONENT OF ABC TRANSPORTER FOR NATURAL AMINO ACIDS-RELATED"/>
    <property type="match status" value="1"/>
</dbReference>
<dbReference type="Proteomes" id="UP000198767">
    <property type="component" value="Unassembled WGS sequence"/>
</dbReference>
<evidence type="ECO:0000256" key="9">
    <source>
        <dbReference type="SAM" id="Phobius"/>
    </source>
</evidence>
<organism evidence="11 12">
    <name type="scientific">Epibacterium ulvae</name>
    <dbReference type="NCBI Taxonomy" id="1156985"/>
    <lineage>
        <taxon>Bacteria</taxon>
        <taxon>Pseudomonadati</taxon>
        <taxon>Pseudomonadota</taxon>
        <taxon>Alphaproteobacteria</taxon>
        <taxon>Rhodobacterales</taxon>
        <taxon>Roseobacteraceae</taxon>
        <taxon>Epibacterium</taxon>
    </lineage>
</organism>
<dbReference type="Pfam" id="PF00005">
    <property type="entry name" value="ABC_tran"/>
    <property type="match status" value="1"/>
</dbReference>
<keyword evidence="4 9" id="KW-0812">Transmembrane</keyword>
<dbReference type="CDD" id="cd06581">
    <property type="entry name" value="TM_PBP1_LivM_like"/>
    <property type="match status" value="1"/>
</dbReference>
<keyword evidence="6 11" id="KW-0067">ATP-binding</keyword>
<dbReference type="STRING" id="1156985.SAMN04488118_104269"/>
<dbReference type="InterPro" id="IPR043428">
    <property type="entry name" value="LivM-like"/>
</dbReference>
<proteinExistence type="predicted"/>
<keyword evidence="3" id="KW-1003">Cell membrane</keyword>
<feature type="transmembrane region" description="Helical" evidence="9">
    <location>
        <begin position="158"/>
        <end position="176"/>
    </location>
</feature>
<keyword evidence="7 9" id="KW-1133">Transmembrane helix</keyword>